<dbReference type="Proteomes" id="UP000750334">
    <property type="component" value="Unassembled WGS sequence"/>
</dbReference>
<evidence type="ECO:0000256" key="5">
    <source>
        <dbReference type="ARBA" id="ARBA00023306"/>
    </source>
</evidence>
<name>A0A9P7BBI6_MAUEX</name>
<evidence type="ECO:0000259" key="7">
    <source>
        <dbReference type="PROSITE" id="PS51284"/>
    </source>
</evidence>
<comment type="caution">
    <text evidence="8">The sequence shown here is derived from an EMBL/GenBank/DDBJ whole genome shotgun (WGS) entry which is preliminary data.</text>
</comment>
<dbReference type="PANTHER" id="PTHR12936:SF0">
    <property type="entry name" value="ANAPHASE-PROMOTING COMPLEX SUBUNIT 10"/>
    <property type="match status" value="1"/>
</dbReference>
<dbReference type="Gene3D" id="2.60.120.260">
    <property type="entry name" value="Galactose-binding domain-like"/>
    <property type="match status" value="1"/>
</dbReference>
<evidence type="ECO:0000313" key="8">
    <source>
        <dbReference type="EMBL" id="KAG0668367.1"/>
    </source>
</evidence>
<dbReference type="InterPro" id="IPR008979">
    <property type="entry name" value="Galactose-bd-like_sf"/>
</dbReference>
<keyword evidence="2" id="KW-0132">Cell division</keyword>
<protein>
    <submittedName>
        <fullName evidence="8">Anaphase promoting complex subunit doc1</fullName>
    </submittedName>
</protein>
<evidence type="ECO:0000256" key="1">
    <source>
        <dbReference type="ARBA" id="ARBA00006762"/>
    </source>
</evidence>
<sequence>MISYKAQSILNKLAPLNAIEPVETNKKRQVTVIDDTSEDANQDPVYINKHNTEDGLPDIDDLKSGVLFKLGLQAMESQELICVNNLALWKASSSKTGNPIENILNDDPNSFWQSDGGQPHTIDIYFTHRMDIILLSLYFSLASDESYTPKLFKLYVGHSPSDAVFYKTFHIEHLDGWIGLTFGDNRADNLLKCQFLRLVFPINHENGKDTHLRGIRIYTPMKRGQRQTHEEDKHFSDDRRGLTPHTLTNYTIR</sequence>
<dbReference type="Pfam" id="PF03256">
    <property type="entry name" value="ANAPC10"/>
    <property type="match status" value="1"/>
</dbReference>
<keyword evidence="4" id="KW-0833">Ubl conjugation pathway</keyword>
<dbReference type="GO" id="GO:0005680">
    <property type="term" value="C:anaphase-promoting complex"/>
    <property type="evidence" value="ECO:0007669"/>
    <property type="project" value="InterPro"/>
</dbReference>
<evidence type="ECO:0000256" key="6">
    <source>
        <dbReference type="SAM" id="MobiDB-lite"/>
    </source>
</evidence>
<dbReference type="SMART" id="SM01337">
    <property type="entry name" value="APC10"/>
    <property type="match status" value="1"/>
</dbReference>
<dbReference type="GO" id="GO:0031145">
    <property type="term" value="P:anaphase-promoting complex-dependent catabolic process"/>
    <property type="evidence" value="ECO:0007669"/>
    <property type="project" value="InterPro"/>
</dbReference>
<dbReference type="CDD" id="cd08366">
    <property type="entry name" value="APC10"/>
    <property type="match status" value="1"/>
</dbReference>
<evidence type="ECO:0000313" key="9">
    <source>
        <dbReference type="Proteomes" id="UP000750334"/>
    </source>
</evidence>
<proteinExistence type="inferred from homology"/>
<gene>
    <name evidence="8" type="primary">DOC1</name>
    <name evidence="8" type="ORF">C6P45_004719</name>
</gene>
<feature type="domain" description="DOC" evidence="7">
    <location>
        <begin position="59"/>
        <end position="244"/>
    </location>
</feature>
<keyword evidence="9" id="KW-1185">Reference proteome</keyword>
<dbReference type="GO" id="GO:0070979">
    <property type="term" value="P:protein K11-linked ubiquitination"/>
    <property type="evidence" value="ECO:0007669"/>
    <property type="project" value="TreeGrafter"/>
</dbReference>
<dbReference type="InterPro" id="IPR016901">
    <property type="entry name" value="APC10/Doc1"/>
</dbReference>
<keyword evidence="3" id="KW-0498">Mitosis</keyword>
<reference evidence="8 9" key="1">
    <citation type="submission" date="2020-11" db="EMBL/GenBank/DDBJ databases">
        <title>Kefir isolates.</title>
        <authorList>
            <person name="Marcisauskas S."/>
            <person name="Kim Y."/>
            <person name="Blasche S."/>
        </authorList>
    </citation>
    <scope>NUCLEOTIDE SEQUENCE [LARGE SCALE GENOMIC DNA]</scope>
    <source>
        <strain evidence="8 9">OG2</strain>
    </source>
</reference>
<evidence type="ECO:0000256" key="3">
    <source>
        <dbReference type="ARBA" id="ARBA00022776"/>
    </source>
</evidence>
<comment type="similarity">
    <text evidence="1">Belongs to the APC10 family.</text>
</comment>
<dbReference type="SUPFAM" id="SSF49785">
    <property type="entry name" value="Galactose-binding domain-like"/>
    <property type="match status" value="1"/>
</dbReference>
<evidence type="ECO:0000256" key="4">
    <source>
        <dbReference type="ARBA" id="ARBA00022786"/>
    </source>
</evidence>
<dbReference type="AlphaFoldDB" id="A0A9P7BBI6"/>
<organism evidence="8 9">
    <name type="scientific">Maudiozyma exigua</name>
    <name type="common">Yeast</name>
    <name type="synonym">Kazachstania exigua</name>
    <dbReference type="NCBI Taxonomy" id="34358"/>
    <lineage>
        <taxon>Eukaryota</taxon>
        <taxon>Fungi</taxon>
        <taxon>Dikarya</taxon>
        <taxon>Ascomycota</taxon>
        <taxon>Saccharomycotina</taxon>
        <taxon>Saccharomycetes</taxon>
        <taxon>Saccharomycetales</taxon>
        <taxon>Saccharomycetaceae</taxon>
        <taxon>Maudiozyma</taxon>
    </lineage>
</organism>
<keyword evidence="5" id="KW-0131">Cell cycle</keyword>
<dbReference type="PANTHER" id="PTHR12936">
    <property type="entry name" value="ANAPHASE-PROMOTING COMPLEX 10"/>
    <property type="match status" value="1"/>
</dbReference>
<dbReference type="OrthoDB" id="24948at2759"/>
<evidence type="ECO:0000256" key="2">
    <source>
        <dbReference type="ARBA" id="ARBA00022618"/>
    </source>
</evidence>
<dbReference type="GO" id="GO:0051301">
    <property type="term" value="P:cell division"/>
    <property type="evidence" value="ECO:0007669"/>
    <property type="project" value="UniProtKB-KW"/>
</dbReference>
<feature type="compositionally biased region" description="Basic and acidic residues" evidence="6">
    <location>
        <begin position="227"/>
        <end position="241"/>
    </location>
</feature>
<accession>A0A9P7BBI6</accession>
<dbReference type="PROSITE" id="PS51284">
    <property type="entry name" value="DOC"/>
    <property type="match status" value="1"/>
</dbReference>
<dbReference type="InterPro" id="IPR004939">
    <property type="entry name" value="APC_su10/DOC_dom"/>
</dbReference>
<dbReference type="EMBL" id="PUHR01000069">
    <property type="protein sequence ID" value="KAG0668367.1"/>
    <property type="molecule type" value="Genomic_DNA"/>
</dbReference>
<feature type="region of interest" description="Disordered" evidence="6">
    <location>
        <begin position="223"/>
        <end position="253"/>
    </location>
</feature>